<dbReference type="GO" id="GO:0006508">
    <property type="term" value="P:proteolysis"/>
    <property type="evidence" value="ECO:0007669"/>
    <property type="project" value="InterPro"/>
</dbReference>
<evidence type="ECO:0000313" key="4">
    <source>
        <dbReference type="Proteomes" id="UP001213972"/>
    </source>
</evidence>
<reference evidence="3" key="1">
    <citation type="submission" date="2023-03" db="EMBL/GenBank/DDBJ databases">
        <title>Andean soil-derived lignocellulolytic bacterial consortium as a source of novel taxa and putative plastic-active enzymes.</title>
        <authorList>
            <person name="Diaz-Garcia L."/>
            <person name="Chuvochina M."/>
            <person name="Feuerriegel G."/>
            <person name="Bunk B."/>
            <person name="Sproer C."/>
            <person name="Streit W.R."/>
            <person name="Rodriguez L.M."/>
            <person name="Overmann J."/>
            <person name="Jimenez D.J."/>
        </authorList>
    </citation>
    <scope>NUCLEOTIDE SEQUENCE</scope>
    <source>
        <strain evidence="3">MAG 4610</strain>
    </source>
</reference>
<organism evidence="3 4">
    <name type="scientific">Candidatus Microbacterium phytovorans</name>
    <dbReference type="NCBI Taxonomy" id="3121374"/>
    <lineage>
        <taxon>Bacteria</taxon>
        <taxon>Bacillati</taxon>
        <taxon>Actinomycetota</taxon>
        <taxon>Actinomycetes</taxon>
        <taxon>Micrococcales</taxon>
        <taxon>Microbacteriaceae</taxon>
        <taxon>Microbacterium</taxon>
    </lineage>
</organism>
<dbReference type="Pfam" id="PF00768">
    <property type="entry name" value="Peptidase_S11"/>
    <property type="match status" value="1"/>
</dbReference>
<keyword evidence="3" id="KW-0645">Protease</keyword>
<keyword evidence="3" id="KW-0121">Carboxypeptidase</keyword>
<sequence>MRDALDDFADLLSEPAAEADGGGARPERRRRRRRGWIAAGVAALVIVALVGGYTVWALSTPIALPVASTRVPAVDMPAAAELELPWSGGWAVSVAGGEEFLPAEASGIWEAADLDEPRPMASITKLVTALVVLDARPLEDADDPGPTLTFHGVQKLYDKYYVQNATVARMRPGSTMSQRDVLQMMLIVSASNYAEAAAVWAHGSLWSFAEATERWLEQHGLDDTRVVEPSGIDPRNTSTPRDLIALAEIAMAEPAIAEIVGQRSLDVPGFSGSNANTLVGGDSVAGVSFVGVKTGTLDESGANLLFTARVGIGRDRPLTVTGVLLGTGSQTHNASTAEALVSSLSAGFHDVEVAREGTPVGDYTTAWGASAEMLMASDATVFTWSDTPIEVDMVTRPLSTGRAGEVVGSLTWTAGTETATTDLVLSDDIALPDAWWRLTHPFELLG</sequence>
<dbReference type="AlphaFoldDB" id="A0AAJ6B3S1"/>
<dbReference type="GO" id="GO:0009002">
    <property type="term" value="F:serine-type D-Ala-D-Ala carboxypeptidase activity"/>
    <property type="evidence" value="ECO:0007669"/>
    <property type="project" value="InterPro"/>
</dbReference>
<name>A0AAJ6B3S1_9MICO</name>
<gene>
    <name evidence="3" type="ORF">P0Y48_12960</name>
</gene>
<accession>A0AAJ6B3S1</accession>
<dbReference type="Proteomes" id="UP001213972">
    <property type="component" value="Chromosome"/>
</dbReference>
<evidence type="ECO:0000259" key="2">
    <source>
        <dbReference type="Pfam" id="PF00768"/>
    </source>
</evidence>
<evidence type="ECO:0000313" key="3">
    <source>
        <dbReference type="EMBL" id="WEK13354.1"/>
    </source>
</evidence>
<feature type="transmembrane region" description="Helical" evidence="1">
    <location>
        <begin position="35"/>
        <end position="56"/>
    </location>
</feature>
<keyword evidence="3" id="KW-0378">Hydrolase</keyword>
<keyword evidence="1" id="KW-1133">Transmembrane helix</keyword>
<dbReference type="InterPro" id="IPR012338">
    <property type="entry name" value="Beta-lactam/transpept-like"/>
</dbReference>
<keyword evidence="1" id="KW-0812">Transmembrane</keyword>
<keyword evidence="1" id="KW-0472">Membrane</keyword>
<dbReference type="Gene3D" id="3.40.710.10">
    <property type="entry name" value="DD-peptidase/beta-lactamase superfamily"/>
    <property type="match status" value="1"/>
</dbReference>
<protein>
    <submittedName>
        <fullName evidence="3">D-alanyl-D-alanine carboxypeptidase</fullName>
    </submittedName>
</protein>
<dbReference type="InterPro" id="IPR001967">
    <property type="entry name" value="Peptidase_S11_N"/>
</dbReference>
<proteinExistence type="predicted"/>
<feature type="domain" description="Peptidase S11 D-alanyl-D-alanine carboxypeptidase A N-terminal" evidence="2">
    <location>
        <begin position="109"/>
        <end position="309"/>
    </location>
</feature>
<evidence type="ECO:0000256" key="1">
    <source>
        <dbReference type="SAM" id="Phobius"/>
    </source>
</evidence>
<dbReference type="EMBL" id="CP119321">
    <property type="protein sequence ID" value="WEK13354.1"/>
    <property type="molecule type" value="Genomic_DNA"/>
</dbReference>
<dbReference type="SUPFAM" id="SSF56601">
    <property type="entry name" value="beta-lactamase/transpeptidase-like"/>
    <property type="match status" value="1"/>
</dbReference>